<dbReference type="AlphaFoldDB" id="A0A1G2HNZ1"/>
<organism evidence="2 3">
    <name type="scientific">Candidatus Staskawiczbacteria bacterium RIFCSPHIGHO2_01_FULL_39_25</name>
    <dbReference type="NCBI Taxonomy" id="1802202"/>
    <lineage>
        <taxon>Bacteria</taxon>
        <taxon>Candidatus Staskawicziibacteriota</taxon>
    </lineage>
</organism>
<evidence type="ECO:0000313" key="3">
    <source>
        <dbReference type="Proteomes" id="UP000176855"/>
    </source>
</evidence>
<dbReference type="Proteomes" id="UP000176855">
    <property type="component" value="Unassembled WGS sequence"/>
</dbReference>
<evidence type="ECO:0000313" key="2">
    <source>
        <dbReference type="EMBL" id="OGZ63990.1"/>
    </source>
</evidence>
<reference evidence="2 3" key="1">
    <citation type="journal article" date="2016" name="Nat. Commun.">
        <title>Thousands of microbial genomes shed light on interconnected biogeochemical processes in an aquifer system.</title>
        <authorList>
            <person name="Anantharaman K."/>
            <person name="Brown C.T."/>
            <person name="Hug L.A."/>
            <person name="Sharon I."/>
            <person name="Castelle C.J."/>
            <person name="Probst A.J."/>
            <person name="Thomas B.C."/>
            <person name="Singh A."/>
            <person name="Wilkins M.J."/>
            <person name="Karaoz U."/>
            <person name="Brodie E.L."/>
            <person name="Williams K.H."/>
            <person name="Hubbard S.S."/>
            <person name="Banfield J.F."/>
        </authorList>
    </citation>
    <scope>NUCLEOTIDE SEQUENCE [LARGE SCALE GENOMIC DNA]</scope>
</reference>
<proteinExistence type="predicted"/>
<comment type="caution">
    <text evidence="2">The sequence shown here is derived from an EMBL/GenBank/DDBJ whole genome shotgun (WGS) entry which is preliminary data.</text>
</comment>
<gene>
    <name evidence="2" type="ORF">A2730_01565</name>
</gene>
<accession>A0A1G2HNZ1</accession>
<keyword evidence="1" id="KW-0812">Transmembrane</keyword>
<feature type="transmembrane region" description="Helical" evidence="1">
    <location>
        <begin position="95"/>
        <end position="124"/>
    </location>
</feature>
<keyword evidence="1" id="KW-1133">Transmembrane helix</keyword>
<dbReference type="STRING" id="1802202.A2730_01565"/>
<sequence>MKATRILSIFFTALLISLGTIIISSILKLPGAFLIFLLSLVSLSIWQFYCDTTRTMWIRAFFILGAESIITPIVLFLTVAARVNSTTSGAKLGTLFAGTVVVGMAAVVGLALGVAFIAAGMIMLRKKHA</sequence>
<dbReference type="EMBL" id="MHOO01000010">
    <property type="protein sequence ID" value="OGZ63990.1"/>
    <property type="molecule type" value="Genomic_DNA"/>
</dbReference>
<feature type="transmembrane region" description="Helical" evidence="1">
    <location>
        <begin position="32"/>
        <end position="49"/>
    </location>
</feature>
<feature type="transmembrane region" description="Helical" evidence="1">
    <location>
        <begin position="7"/>
        <end position="26"/>
    </location>
</feature>
<feature type="transmembrane region" description="Helical" evidence="1">
    <location>
        <begin position="61"/>
        <end position="83"/>
    </location>
</feature>
<evidence type="ECO:0000256" key="1">
    <source>
        <dbReference type="SAM" id="Phobius"/>
    </source>
</evidence>
<keyword evidence="1" id="KW-0472">Membrane</keyword>
<name>A0A1G2HNZ1_9BACT</name>
<protein>
    <submittedName>
        <fullName evidence="2">Uncharacterized protein</fullName>
    </submittedName>
</protein>